<evidence type="ECO:0000313" key="3">
    <source>
        <dbReference type="Proteomes" id="UP001596143"/>
    </source>
</evidence>
<gene>
    <name evidence="2" type="ORF">ACFPTR_00840</name>
</gene>
<name>A0ABW0U1U5_9BACI</name>
<comment type="caution">
    <text evidence="2">The sequence shown here is derived from an EMBL/GenBank/DDBJ whole genome shotgun (WGS) entry which is preliminary data.</text>
</comment>
<dbReference type="InterPro" id="IPR027275">
    <property type="entry name" value="PRC-brl_dom"/>
</dbReference>
<keyword evidence="3" id="KW-1185">Reference proteome</keyword>
<dbReference type="InterPro" id="IPR014238">
    <property type="entry name" value="Spore_YlmC/YmxH"/>
</dbReference>
<dbReference type="InterPro" id="IPR011033">
    <property type="entry name" value="PRC_barrel-like_sf"/>
</dbReference>
<dbReference type="NCBIfam" id="TIGR02888">
    <property type="entry name" value="spore_YlmC_YmxH"/>
    <property type="match status" value="1"/>
</dbReference>
<dbReference type="Pfam" id="PF05239">
    <property type="entry name" value="PRC"/>
    <property type="match status" value="1"/>
</dbReference>
<evidence type="ECO:0000259" key="1">
    <source>
        <dbReference type="Pfam" id="PF05239"/>
    </source>
</evidence>
<dbReference type="EMBL" id="JBHSPF010000004">
    <property type="protein sequence ID" value="MFC5627442.1"/>
    <property type="molecule type" value="Genomic_DNA"/>
</dbReference>
<accession>A0ABW0U1U5</accession>
<evidence type="ECO:0000313" key="2">
    <source>
        <dbReference type="EMBL" id="MFC5627442.1"/>
    </source>
</evidence>
<dbReference type="RefSeq" id="WP_270898381.1">
    <property type="nucleotide sequence ID" value="NZ_JBHSPF010000004.1"/>
</dbReference>
<dbReference type="SUPFAM" id="SSF50346">
    <property type="entry name" value="PRC-barrel domain"/>
    <property type="match status" value="1"/>
</dbReference>
<sequence>MRVRKGEKGETKMRITDLQTKDIVNMHTGKRLGHAGDIDINVETGQIEAIIIGGAGKVMTLFNRDQEYIIPWSNIVKIGSDVILVNLYDNEGE</sequence>
<reference evidence="3" key="1">
    <citation type="journal article" date="2019" name="Int. J. Syst. Evol. Microbiol.">
        <title>The Global Catalogue of Microorganisms (GCM) 10K type strain sequencing project: providing services to taxonomists for standard genome sequencing and annotation.</title>
        <authorList>
            <consortium name="The Broad Institute Genomics Platform"/>
            <consortium name="The Broad Institute Genome Sequencing Center for Infectious Disease"/>
            <person name="Wu L."/>
            <person name="Ma J."/>
        </authorList>
    </citation>
    <scope>NUCLEOTIDE SEQUENCE [LARGE SCALE GENOMIC DNA]</scope>
    <source>
        <strain evidence="3">CGMCC 1.15790</strain>
    </source>
</reference>
<organism evidence="2 3">
    <name type="scientific">Aliibacillus thermotolerans</name>
    <dbReference type="NCBI Taxonomy" id="1834418"/>
    <lineage>
        <taxon>Bacteria</taxon>
        <taxon>Bacillati</taxon>
        <taxon>Bacillota</taxon>
        <taxon>Bacilli</taxon>
        <taxon>Bacillales</taxon>
        <taxon>Bacillaceae</taxon>
        <taxon>Aliibacillus</taxon>
    </lineage>
</organism>
<proteinExistence type="predicted"/>
<dbReference type="Proteomes" id="UP001596143">
    <property type="component" value="Unassembled WGS sequence"/>
</dbReference>
<protein>
    <submittedName>
        <fullName evidence="2">YlmC/YmxH family sporulation protein</fullName>
    </submittedName>
</protein>
<dbReference type="PANTHER" id="PTHR40061">
    <property type="entry name" value="SPORULATION PROTEIN YLMC-RELATED"/>
    <property type="match status" value="1"/>
</dbReference>
<dbReference type="PANTHER" id="PTHR40061:SF1">
    <property type="entry name" value="SPORULATION PROTEIN YLMC-RELATED"/>
    <property type="match status" value="1"/>
</dbReference>
<dbReference type="Gene3D" id="2.30.30.240">
    <property type="entry name" value="PRC-barrel domain"/>
    <property type="match status" value="1"/>
</dbReference>
<feature type="domain" description="PRC-barrel" evidence="1">
    <location>
        <begin position="11"/>
        <end position="86"/>
    </location>
</feature>